<dbReference type="InterPro" id="IPR003545">
    <property type="entry name" value="Telomerase_RT"/>
</dbReference>
<dbReference type="GO" id="GO:0007004">
    <property type="term" value="P:telomere maintenance via telomerase"/>
    <property type="evidence" value="ECO:0007669"/>
    <property type="project" value="TreeGrafter"/>
</dbReference>
<gene>
    <name evidence="3" type="ORF">QBC47DRAFT_57775</name>
</gene>
<sequence length="334" mass="37417">MAKRKRTADSSSGPSNPAKRLQKESAKNRITHALLSHYYTEISTLRTYLLAKLPASSRIRRKKIASLGINVPGAETTCSEQEIELGKALDTTLVTWRRDPPAEVEPTPDFRWEQWLGFSQKGDESYVTLSDGLKGSIYSQSEIVDFVIWLLFSREKPTSWPKHLLCDGFRRTIGHQADSRQAKNAIPGLYVAHANQHVQALKTEPWPQLLMLLGKAGERIMIDLLVDCAIFEPIQAGKDNLYQLSGIPVSELEFIQTEAPKEAKSELKGEQQAVEVSPSEIIFVRNRMFYARAALNARGLVHFGLRHIRIPITPPSLGLRVSGTAKTGMRTLYV</sequence>
<dbReference type="GO" id="GO:0042162">
    <property type="term" value="F:telomeric DNA binding"/>
    <property type="evidence" value="ECO:0007669"/>
    <property type="project" value="TreeGrafter"/>
</dbReference>
<dbReference type="PANTHER" id="PTHR12066:SF0">
    <property type="entry name" value="TELOMERASE REVERSE TRANSCRIPTASE"/>
    <property type="match status" value="1"/>
</dbReference>
<feature type="region of interest" description="Disordered" evidence="2">
    <location>
        <begin position="1"/>
        <end position="26"/>
    </location>
</feature>
<evidence type="ECO:0000313" key="3">
    <source>
        <dbReference type="EMBL" id="KAK1752439.1"/>
    </source>
</evidence>
<dbReference type="GO" id="GO:0000781">
    <property type="term" value="C:chromosome, telomeric region"/>
    <property type="evidence" value="ECO:0007669"/>
    <property type="project" value="UniProtKB-SubCell"/>
</dbReference>
<keyword evidence="1" id="KW-0695">RNA-directed DNA polymerase</keyword>
<keyword evidence="1" id="KW-0808">Transferase</keyword>
<dbReference type="GO" id="GO:0046872">
    <property type="term" value="F:metal ion binding"/>
    <property type="evidence" value="ECO:0007669"/>
    <property type="project" value="UniProtKB-KW"/>
</dbReference>
<dbReference type="GO" id="GO:0070034">
    <property type="term" value="F:telomerase RNA binding"/>
    <property type="evidence" value="ECO:0007669"/>
    <property type="project" value="TreeGrafter"/>
</dbReference>
<evidence type="ECO:0000256" key="1">
    <source>
        <dbReference type="RuleBase" id="RU365061"/>
    </source>
</evidence>
<evidence type="ECO:0000256" key="2">
    <source>
        <dbReference type="SAM" id="MobiDB-lite"/>
    </source>
</evidence>
<comment type="subcellular location">
    <subcellularLocation>
        <location evidence="1">Nucleus</location>
    </subcellularLocation>
    <subcellularLocation>
        <location evidence="1">Chromosome</location>
        <location evidence="1">Telomere</location>
    </subcellularLocation>
</comment>
<dbReference type="AlphaFoldDB" id="A0AAJ0B669"/>
<dbReference type="EMBL" id="MU839839">
    <property type="protein sequence ID" value="KAK1752439.1"/>
    <property type="molecule type" value="Genomic_DNA"/>
</dbReference>
<keyword evidence="1" id="KW-0548">Nucleotidyltransferase</keyword>
<accession>A0AAJ0B669</accession>
<dbReference type="GO" id="GO:0000333">
    <property type="term" value="C:telomerase catalytic core complex"/>
    <property type="evidence" value="ECO:0007669"/>
    <property type="project" value="TreeGrafter"/>
</dbReference>
<dbReference type="Proteomes" id="UP001239445">
    <property type="component" value="Unassembled WGS sequence"/>
</dbReference>
<comment type="catalytic activity">
    <reaction evidence="1">
        <text>DNA(n) + a 2'-deoxyribonucleoside 5'-triphosphate = DNA(n+1) + diphosphate</text>
        <dbReference type="Rhea" id="RHEA:22508"/>
        <dbReference type="Rhea" id="RHEA-COMP:17339"/>
        <dbReference type="Rhea" id="RHEA-COMP:17340"/>
        <dbReference type="ChEBI" id="CHEBI:33019"/>
        <dbReference type="ChEBI" id="CHEBI:61560"/>
        <dbReference type="ChEBI" id="CHEBI:173112"/>
        <dbReference type="EC" id="2.7.7.49"/>
    </reaction>
</comment>
<keyword evidence="4" id="KW-1185">Reference proteome</keyword>
<dbReference type="EC" id="2.7.7.49" evidence="1"/>
<keyword evidence="1" id="KW-0158">Chromosome</keyword>
<proteinExistence type="inferred from homology"/>
<keyword evidence="1" id="KW-0479">Metal-binding</keyword>
<name>A0AAJ0B669_9PEZI</name>
<evidence type="ECO:0000313" key="4">
    <source>
        <dbReference type="Proteomes" id="UP001239445"/>
    </source>
</evidence>
<comment type="similarity">
    <text evidence="1">Belongs to the reverse transcriptase family. Telomerase subfamily.</text>
</comment>
<comment type="function">
    <text evidence="1">Telomerase is a ribonucleoprotein enzyme essential for the replication of chromosome termini in most eukaryotes. It elongates telomeres. It is a reverse transcriptase that adds simple sequence repeats to chromosome ends by copying a template sequence within the RNA component of the enzyme.</text>
</comment>
<comment type="caution">
    <text evidence="3">The sequence shown here is derived from an EMBL/GenBank/DDBJ whole genome shotgun (WGS) entry which is preliminary data.</text>
</comment>
<dbReference type="GO" id="GO:0003720">
    <property type="term" value="F:telomerase activity"/>
    <property type="evidence" value="ECO:0007669"/>
    <property type="project" value="InterPro"/>
</dbReference>
<keyword evidence="1" id="KW-0460">Magnesium</keyword>
<protein>
    <recommendedName>
        <fullName evidence="1">Telomerase reverse transcriptase</fullName>
        <ecNumber evidence="1">2.7.7.49</ecNumber>
    </recommendedName>
    <alternativeName>
        <fullName evidence="1">Telomerase catalytic subunit</fullName>
    </alternativeName>
</protein>
<keyword evidence="1" id="KW-0779">Telomere</keyword>
<reference evidence="3" key="1">
    <citation type="submission" date="2023-06" db="EMBL/GenBank/DDBJ databases">
        <title>Genome-scale phylogeny and comparative genomics of the fungal order Sordariales.</title>
        <authorList>
            <consortium name="Lawrence Berkeley National Laboratory"/>
            <person name="Hensen N."/>
            <person name="Bonometti L."/>
            <person name="Westerberg I."/>
            <person name="Brannstrom I.O."/>
            <person name="Guillou S."/>
            <person name="Cros-Aarteil S."/>
            <person name="Calhoun S."/>
            <person name="Haridas S."/>
            <person name="Kuo A."/>
            <person name="Mondo S."/>
            <person name="Pangilinan J."/>
            <person name="Riley R."/>
            <person name="Labutti K."/>
            <person name="Andreopoulos B."/>
            <person name="Lipzen A."/>
            <person name="Chen C."/>
            <person name="Yanf M."/>
            <person name="Daum C."/>
            <person name="Ng V."/>
            <person name="Clum A."/>
            <person name="Steindorff A."/>
            <person name="Ohm R."/>
            <person name="Martin F."/>
            <person name="Silar P."/>
            <person name="Natvig D."/>
            <person name="Lalanne C."/>
            <person name="Gautier V."/>
            <person name="Ament-Velasquez S.L."/>
            <person name="Kruys A."/>
            <person name="Hutchinson M.I."/>
            <person name="Powell A.J."/>
            <person name="Barry K."/>
            <person name="Miller A.N."/>
            <person name="Grigoriev I.V."/>
            <person name="Debuchy R."/>
            <person name="Gladieux P."/>
            <person name="Thoren M.H."/>
            <person name="Johannesson H."/>
        </authorList>
    </citation>
    <scope>NUCLEOTIDE SEQUENCE</scope>
    <source>
        <strain evidence="3">PSN4</strain>
    </source>
</reference>
<organism evidence="3 4">
    <name type="scientific">Echria macrotheca</name>
    <dbReference type="NCBI Taxonomy" id="438768"/>
    <lineage>
        <taxon>Eukaryota</taxon>
        <taxon>Fungi</taxon>
        <taxon>Dikarya</taxon>
        <taxon>Ascomycota</taxon>
        <taxon>Pezizomycotina</taxon>
        <taxon>Sordariomycetes</taxon>
        <taxon>Sordariomycetidae</taxon>
        <taxon>Sordariales</taxon>
        <taxon>Schizotheciaceae</taxon>
        <taxon>Echria</taxon>
    </lineage>
</organism>
<dbReference type="PANTHER" id="PTHR12066">
    <property type="entry name" value="TELOMERASE REVERSE TRANSCRIPTASE"/>
    <property type="match status" value="1"/>
</dbReference>
<keyword evidence="1" id="KW-0539">Nucleus</keyword>